<gene>
    <name evidence="2" type="ORF">RYX56_01020</name>
</gene>
<keyword evidence="1" id="KW-0472">Membrane</keyword>
<keyword evidence="1" id="KW-1133">Transmembrane helix</keyword>
<feature type="transmembrane region" description="Helical" evidence="1">
    <location>
        <begin position="31"/>
        <end position="52"/>
    </location>
</feature>
<organism evidence="2 3">
    <name type="scientific">Alkalihalophilus lindianensis</name>
    <dbReference type="NCBI Taxonomy" id="1630542"/>
    <lineage>
        <taxon>Bacteria</taxon>
        <taxon>Bacillati</taxon>
        <taxon>Bacillota</taxon>
        <taxon>Bacilli</taxon>
        <taxon>Bacillales</taxon>
        <taxon>Bacillaceae</taxon>
        <taxon>Alkalihalophilus</taxon>
    </lineage>
</organism>
<reference evidence="2 3" key="1">
    <citation type="submission" date="2023-10" db="EMBL/GenBank/DDBJ databases">
        <title>Screening of Alkalihalobacillus lindianensis BZ-TG-R113 and Its Alleviation of Salt Stress on Rapeseed Growth.</title>
        <authorList>
            <person name="Zhao B."/>
            <person name="Guo T."/>
        </authorList>
    </citation>
    <scope>NUCLEOTIDE SEQUENCE [LARGE SCALE GENOMIC DNA]</scope>
    <source>
        <strain evidence="2 3">BZ-TG-R113</strain>
    </source>
</reference>
<evidence type="ECO:0000313" key="3">
    <source>
        <dbReference type="Proteomes" id="UP001287282"/>
    </source>
</evidence>
<dbReference type="RefSeq" id="WP_317120278.1">
    <property type="nucleotide sequence ID" value="NZ_JAWJBA010000001.1"/>
</dbReference>
<evidence type="ECO:0000313" key="2">
    <source>
        <dbReference type="EMBL" id="MDV2682947.1"/>
    </source>
</evidence>
<keyword evidence="3" id="KW-1185">Reference proteome</keyword>
<name>A0ABU3X4Z3_9BACI</name>
<dbReference type="EMBL" id="JAWJBA010000001">
    <property type="protein sequence ID" value="MDV2682947.1"/>
    <property type="molecule type" value="Genomic_DNA"/>
</dbReference>
<dbReference type="Proteomes" id="UP001287282">
    <property type="component" value="Unassembled WGS sequence"/>
</dbReference>
<feature type="transmembrane region" description="Helical" evidence="1">
    <location>
        <begin position="6"/>
        <end position="24"/>
    </location>
</feature>
<comment type="caution">
    <text evidence="2">The sequence shown here is derived from an EMBL/GenBank/DDBJ whole genome shotgun (WGS) entry which is preliminary data.</text>
</comment>
<proteinExistence type="predicted"/>
<evidence type="ECO:0008006" key="4">
    <source>
        <dbReference type="Google" id="ProtNLM"/>
    </source>
</evidence>
<feature type="transmembrane region" description="Helical" evidence="1">
    <location>
        <begin position="64"/>
        <end position="90"/>
    </location>
</feature>
<evidence type="ECO:0000256" key="1">
    <source>
        <dbReference type="SAM" id="Phobius"/>
    </source>
</evidence>
<keyword evidence="1" id="KW-0812">Transmembrane</keyword>
<protein>
    <recommendedName>
        <fullName evidence="4">YesK-like protein</fullName>
    </recommendedName>
</protein>
<accession>A0ABU3X4Z3</accession>
<sequence>MDIHLLWLFIAIVFLLNICCFILYSKEKINLIVWGAMIAILAPFLGFAAGYVQNVVNPGETKTYGAGFIGVLMLMFGLSIWIVGLLVRFIQAVSRRLR</sequence>